<dbReference type="OrthoDB" id="362700at2"/>
<evidence type="ECO:0000313" key="1">
    <source>
        <dbReference type="EMBL" id="SHE54543.1"/>
    </source>
</evidence>
<dbReference type="STRING" id="288992.SAMN04488522_101511"/>
<evidence type="ECO:0008006" key="3">
    <source>
        <dbReference type="Google" id="ProtNLM"/>
    </source>
</evidence>
<protein>
    <recommendedName>
        <fullName evidence="3">DUF4259 domain-containing protein</fullName>
    </recommendedName>
</protein>
<organism evidence="1 2">
    <name type="scientific">Pedobacter caeni</name>
    <dbReference type="NCBI Taxonomy" id="288992"/>
    <lineage>
        <taxon>Bacteria</taxon>
        <taxon>Pseudomonadati</taxon>
        <taxon>Bacteroidota</taxon>
        <taxon>Sphingobacteriia</taxon>
        <taxon>Sphingobacteriales</taxon>
        <taxon>Sphingobacteriaceae</taxon>
        <taxon>Pedobacter</taxon>
    </lineage>
</organism>
<dbReference type="RefSeq" id="WP_073226977.1">
    <property type="nucleotide sequence ID" value="NZ_FQUQ01000001.1"/>
</dbReference>
<proteinExistence type="predicted"/>
<dbReference type="EMBL" id="FQUQ01000001">
    <property type="protein sequence ID" value="SHE54543.1"/>
    <property type="molecule type" value="Genomic_DNA"/>
</dbReference>
<gene>
    <name evidence="1" type="ORF">SAMN04488522_101511</name>
</gene>
<reference evidence="2" key="1">
    <citation type="submission" date="2016-11" db="EMBL/GenBank/DDBJ databases">
        <authorList>
            <person name="Varghese N."/>
            <person name="Submissions S."/>
        </authorList>
    </citation>
    <scope>NUCLEOTIDE SEQUENCE [LARGE SCALE GENOMIC DNA]</scope>
    <source>
        <strain evidence="2">DSM 16990</strain>
    </source>
</reference>
<dbReference type="Proteomes" id="UP000184287">
    <property type="component" value="Unassembled WGS sequence"/>
</dbReference>
<evidence type="ECO:0000313" key="2">
    <source>
        <dbReference type="Proteomes" id="UP000184287"/>
    </source>
</evidence>
<sequence length="307" mass="35579">MGAWGTGILDNDSAMDLYGFFEKLYDKQILDIESIKQKTIAQFGLLNENNEPVYGAEEWLAYALICWECKALDESTIGVVKEIINDREEIEDDWEDLAEKRIGEMEKFLVKIQTPAKRKKTVRKSFVVDVPFQPGDCIVVACEDGMFSGLILLDIDKKHADEPNMWSYFFGTTRIYSENPPTLEEMINSHFLVVNYGETFEGKDASWIKDPKLWVRGAFIGSVKNEKEKQAAEDRMKNIRIIGNVKLDSKPIYKLSYGGFRLDDRYQLKSQTEWEKKHKESMDLSYPVKKYIANDPGTNKNSWKFWK</sequence>
<accession>A0A1M4UD94</accession>
<name>A0A1M4UD94_9SPHI</name>
<keyword evidence="2" id="KW-1185">Reference proteome</keyword>
<dbReference type="AlphaFoldDB" id="A0A1M4UD94"/>